<dbReference type="PROSITE" id="PS00519">
    <property type="entry name" value="HTH_ASNC_1"/>
    <property type="match status" value="1"/>
</dbReference>
<evidence type="ECO:0000256" key="2">
    <source>
        <dbReference type="ARBA" id="ARBA00023125"/>
    </source>
</evidence>
<evidence type="ECO:0000256" key="1">
    <source>
        <dbReference type="ARBA" id="ARBA00023015"/>
    </source>
</evidence>
<feature type="domain" description="HTH asnC-type" evidence="4">
    <location>
        <begin position="1"/>
        <end position="62"/>
    </location>
</feature>
<reference evidence="5 6" key="1">
    <citation type="submission" date="2017-02" db="EMBL/GenBank/DDBJ databases">
        <title>Bacillus pseudomycoides isolate FSL K6-0042.</title>
        <authorList>
            <person name="Kovac J."/>
        </authorList>
    </citation>
    <scope>NUCLEOTIDE SEQUENCE [LARGE SCALE GENOMIC DNA]</scope>
    <source>
        <strain evidence="5 6">FSL K6-0042</strain>
    </source>
</reference>
<dbReference type="InterPro" id="IPR000485">
    <property type="entry name" value="AsnC-type_HTH_dom"/>
</dbReference>
<comment type="caution">
    <text evidence="5">The sequence shown here is derived from an EMBL/GenBank/DDBJ whole genome shotgun (WGS) entry which is preliminary data.</text>
</comment>
<dbReference type="Pfam" id="PF01037">
    <property type="entry name" value="AsnC_trans_reg"/>
    <property type="match status" value="1"/>
</dbReference>
<dbReference type="Gene3D" id="3.30.70.920">
    <property type="match status" value="1"/>
</dbReference>
<dbReference type="GO" id="GO:0043565">
    <property type="term" value="F:sequence-specific DNA binding"/>
    <property type="evidence" value="ECO:0007669"/>
    <property type="project" value="InterPro"/>
</dbReference>
<organism evidence="5 6">
    <name type="scientific">Bacillus pseudomycoides</name>
    <dbReference type="NCBI Taxonomy" id="64104"/>
    <lineage>
        <taxon>Bacteria</taxon>
        <taxon>Bacillati</taxon>
        <taxon>Bacillota</taxon>
        <taxon>Bacilli</taxon>
        <taxon>Bacillales</taxon>
        <taxon>Bacillaceae</taxon>
        <taxon>Bacillus</taxon>
        <taxon>Bacillus cereus group</taxon>
    </lineage>
</organism>
<dbReference type="GO" id="GO:0005829">
    <property type="term" value="C:cytosol"/>
    <property type="evidence" value="ECO:0007669"/>
    <property type="project" value="TreeGrafter"/>
</dbReference>
<dbReference type="PANTHER" id="PTHR30154:SF34">
    <property type="entry name" value="TRANSCRIPTIONAL REGULATOR AZLB"/>
    <property type="match status" value="1"/>
</dbReference>
<evidence type="ECO:0000256" key="3">
    <source>
        <dbReference type="ARBA" id="ARBA00023163"/>
    </source>
</evidence>
<name>A0A1Y3M8G7_9BACI</name>
<dbReference type="InterPro" id="IPR036388">
    <property type="entry name" value="WH-like_DNA-bd_sf"/>
</dbReference>
<dbReference type="GO" id="GO:0043200">
    <property type="term" value="P:response to amino acid"/>
    <property type="evidence" value="ECO:0007669"/>
    <property type="project" value="TreeGrafter"/>
</dbReference>
<dbReference type="SUPFAM" id="SSF46785">
    <property type="entry name" value="Winged helix' DNA-binding domain"/>
    <property type="match status" value="1"/>
</dbReference>
<accession>A0A1Y3M8G7</accession>
<dbReference type="PRINTS" id="PR00033">
    <property type="entry name" value="HTHASNC"/>
</dbReference>
<protein>
    <submittedName>
        <fullName evidence="5">Lrp/AsnC family transcriptional regulator</fullName>
    </submittedName>
</protein>
<keyword evidence="1" id="KW-0805">Transcription regulation</keyword>
<keyword evidence="2" id="KW-0238">DNA-binding</keyword>
<dbReference type="PROSITE" id="PS50956">
    <property type="entry name" value="HTH_ASNC_2"/>
    <property type="match status" value="1"/>
</dbReference>
<dbReference type="InterPro" id="IPR019888">
    <property type="entry name" value="Tscrpt_reg_AsnC-like"/>
</dbReference>
<proteinExistence type="predicted"/>
<dbReference type="Gene3D" id="1.10.10.10">
    <property type="entry name" value="Winged helix-like DNA-binding domain superfamily/Winged helix DNA-binding domain"/>
    <property type="match status" value="1"/>
</dbReference>
<evidence type="ECO:0000313" key="6">
    <source>
        <dbReference type="Proteomes" id="UP000195321"/>
    </source>
</evidence>
<sequence>MDSYDYKIVQSIMNNGRVTWAELASHIGLSSPAVADRVNRLISNGVIKEIGAKIDGENVGTDCTAFVSVSLEKPKYREEFLHLITNLEEVQECHHIAGDDDYLLKIRCRNTKDLDRVISYEIKSLQGVLRTKTTIVMDTTKETFKIPLQKDKFFIDEVGENDK</sequence>
<gene>
    <name evidence="5" type="ORF">BW425_26090</name>
</gene>
<evidence type="ECO:0000259" key="4">
    <source>
        <dbReference type="PROSITE" id="PS50956"/>
    </source>
</evidence>
<dbReference type="RefSeq" id="WP_016113415.1">
    <property type="nucleotide sequence ID" value="NZ_JBALMA010000287.1"/>
</dbReference>
<dbReference type="EMBL" id="MWPX01000067">
    <property type="protein sequence ID" value="OUM46004.1"/>
    <property type="molecule type" value="Genomic_DNA"/>
</dbReference>
<dbReference type="InterPro" id="IPR011008">
    <property type="entry name" value="Dimeric_a/b-barrel"/>
</dbReference>
<keyword evidence="3" id="KW-0804">Transcription</keyword>
<dbReference type="AlphaFoldDB" id="A0A1Y3M8G7"/>
<dbReference type="SUPFAM" id="SSF54909">
    <property type="entry name" value="Dimeric alpha+beta barrel"/>
    <property type="match status" value="1"/>
</dbReference>
<evidence type="ECO:0000313" key="5">
    <source>
        <dbReference type="EMBL" id="OUM46004.1"/>
    </source>
</evidence>
<dbReference type="Pfam" id="PF13412">
    <property type="entry name" value="HTH_24"/>
    <property type="match status" value="1"/>
</dbReference>
<dbReference type="InterPro" id="IPR036390">
    <property type="entry name" value="WH_DNA-bd_sf"/>
</dbReference>
<dbReference type="SMART" id="SM00344">
    <property type="entry name" value="HTH_ASNC"/>
    <property type="match status" value="1"/>
</dbReference>
<dbReference type="PANTHER" id="PTHR30154">
    <property type="entry name" value="LEUCINE-RESPONSIVE REGULATORY PROTEIN"/>
    <property type="match status" value="1"/>
</dbReference>
<dbReference type="InterPro" id="IPR019887">
    <property type="entry name" value="Tscrpt_reg_AsnC/Lrp_C"/>
</dbReference>
<dbReference type="InterPro" id="IPR019885">
    <property type="entry name" value="Tscrpt_reg_HTH_AsnC-type_CS"/>
</dbReference>
<dbReference type="Proteomes" id="UP000195321">
    <property type="component" value="Unassembled WGS sequence"/>
</dbReference>